<evidence type="ECO:0000313" key="2">
    <source>
        <dbReference type="EMBL" id="GEO10040.1"/>
    </source>
</evidence>
<keyword evidence="3" id="KW-1185">Reference proteome</keyword>
<sequence>MSFRLNNKDITLRAISNKDDQLLFKIYCSTRLEEMNLMRAWSDLQKKNFLRMQFDTQHTYYIKHYTPASFWIICKNNKPIGRLYLHEEYEDNSIRIIDITLLHEWRNKGIGENILLQILQLGVERKRAVTLHVEALNPALQLYQRLGFSVINTNNLHYLMEWNNK</sequence>
<dbReference type="EMBL" id="BJYT01000008">
    <property type="protein sequence ID" value="GEO10040.1"/>
    <property type="molecule type" value="Genomic_DNA"/>
</dbReference>
<accession>A0A512BDK8</accession>
<dbReference type="InterPro" id="IPR016181">
    <property type="entry name" value="Acyl_CoA_acyltransferase"/>
</dbReference>
<keyword evidence="2" id="KW-0808">Transferase</keyword>
<dbReference type="InterPro" id="IPR000182">
    <property type="entry name" value="GNAT_dom"/>
</dbReference>
<protein>
    <submittedName>
        <fullName evidence="2">N-acetyltransferase GCN5</fullName>
    </submittedName>
</protein>
<dbReference type="AlphaFoldDB" id="A0A512BDK8"/>
<dbReference type="PROSITE" id="PS51186">
    <property type="entry name" value="GNAT"/>
    <property type="match status" value="1"/>
</dbReference>
<dbReference type="RefSeq" id="WP_147204152.1">
    <property type="nucleotide sequence ID" value="NZ_BJYT01000008.1"/>
</dbReference>
<dbReference type="Gene3D" id="3.40.630.30">
    <property type="match status" value="1"/>
</dbReference>
<proteinExistence type="predicted"/>
<dbReference type="GO" id="GO:0016747">
    <property type="term" value="F:acyltransferase activity, transferring groups other than amino-acyl groups"/>
    <property type="evidence" value="ECO:0007669"/>
    <property type="project" value="InterPro"/>
</dbReference>
<dbReference type="CDD" id="cd04301">
    <property type="entry name" value="NAT_SF"/>
    <property type="match status" value="1"/>
</dbReference>
<reference evidence="2 3" key="1">
    <citation type="submission" date="2019-07" db="EMBL/GenBank/DDBJ databases">
        <title>Whole genome shotgun sequence of Segetibacter aerophilus NBRC 106135.</title>
        <authorList>
            <person name="Hosoyama A."/>
            <person name="Uohara A."/>
            <person name="Ohji S."/>
            <person name="Ichikawa N."/>
        </authorList>
    </citation>
    <scope>NUCLEOTIDE SEQUENCE [LARGE SCALE GENOMIC DNA]</scope>
    <source>
        <strain evidence="2 3">NBRC 106135</strain>
    </source>
</reference>
<gene>
    <name evidence="2" type="ORF">SAE01_25360</name>
</gene>
<name>A0A512BDK8_9BACT</name>
<dbReference type="Proteomes" id="UP000321513">
    <property type="component" value="Unassembled WGS sequence"/>
</dbReference>
<dbReference type="OrthoDB" id="7585366at2"/>
<organism evidence="2 3">
    <name type="scientific">Segetibacter aerophilus</name>
    <dbReference type="NCBI Taxonomy" id="670293"/>
    <lineage>
        <taxon>Bacteria</taxon>
        <taxon>Pseudomonadati</taxon>
        <taxon>Bacteroidota</taxon>
        <taxon>Chitinophagia</taxon>
        <taxon>Chitinophagales</taxon>
        <taxon>Chitinophagaceae</taxon>
        <taxon>Segetibacter</taxon>
    </lineage>
</organism>
<dbReference type="SUPFAM" id="SSF55729">
    <property type="entry name" value="Acyl-CoA N-acyltransferases (Nat)"/>
    <property type="match status" value="1"/>
</dbReference>
<comment type="caution">
    <text evidence="2">The sequence shown here is derived from an EMBL/GenBank/DDBJ whole genome shotgun (WGS) entry which is preliminary data.</text>
</comment>
<feature type="domain" description="N-acetyltransferase" evidence="1">
    <location>
        <begin position="10"/>
        <end position="165"/>
    </location>
</feature>
<evidence type="ECO:0000313" key="3">
    <source>
        <dbReference type="Proteomes" id="UP000321513"/>
    </source>
</evidence>
<dbReference type="Pfam" id="PF00583">
    <property type="entry name" value="Acetyltransf_1"/>
    <property type="match status" value="1"/>
</dbReference>
<evidence type="ECO:0000259" key="1">
    <source>
        <dbReference type="PROSITE" id="PS51186"/>
    </source>
</evidence>